<accession>A0ABS4XAD9</accession>
<sequence>MAFSVAKAMIALNKHFSLDVYVPLGNFTFEGREFLPVLLMLERKDNP</sequence>
<organism evidence="1 2">
    <name type="scientific">Paeniglutamicibacter kerguelensis</name>
    <dbReference type="NCBI Taxonomy" id="254788"/>
    <lineage>
        <taxon>Bacteria</taxon>
        <taxon>Bacillati</taxon>
        <taxon>Actinomycetota</taxon>
        <taxon>Actinomycetes</taxon>
        <taxon>Micrococcales</taxon>
        <taxon>Micrococcaceae</taxon>
        <taxon>Paeniglutamicibacter</taxon>
    </lineage>
</organism>
<protein>
    <submittedName>
        <fullName evidence="1">Uncharacterized protein</fullName>
    </submittedName>
</protein>
<keyword evidence="2" id="KW-1185">Reference proteome</keyword>
<evidence type="ECO:0000313" key="1">
    <source>
        <dbReference type="EMBL" id="MBP2384654.1"/>
    </source>
</evidence>
<name>A0ABS4XAD9_9MICC</name>
<gene>
    <name evidence="1" type="ORF">JOF47_000165</name>
</gene>
<proteinExistence type="predicted"/>
<reference evidence="1 2" key="1">
    <citation type="submission" date="2021-03" db="EMBL/GenBank/DDBJ databases">
        <title>Sequencing the genomes of 1000 actinobacteria strains.</title>
        <authorList>
            <person name="Klenk H.-P."/>
        </authorList>
    </citation>
    <scope>NUCLEOTIDE SEQUENCE [LARGE SCALE GENOMIC DNA]</scope>
    <source>
        <strain evidence="1 2">DSM 15797</strain>
    </source>
</reference>
<dbReference type="Proteomes" id="UP001296993">
    <property type="component" value="Unassembled WGS sequence"/>
</dbReference>
<comment type="caution">
    <text evidence="1">The sequence shown here is derived from an EMBL/GenBank/DDBJ whole genome shotgun (WGS) entry which is preliminary data.</text>
</comment>
<evidence type="ECO:0000313" key="2">
    <source>
        <dbReference type="Proteomes" id="UP001296993"/>
    </source>
</evidence>
<dbReference type="EMBL" id="JAGIOF010000001">
    <property type="protein sequence ID" value="MBP2384654.1"/>
    <property type="molecule type" value="Genomic_DNA"/>
</dbReference>